<proteinExistence type="predicted"/>
<dbReference type="AlphaFoldDB" id="G9Y3V7"/>
<dbReference type="Proteomes" id="UP000005959">
    <property type="component" value="Unassembled WGS sequence"/>
</dbReference>
<evidence type="ECO:0000313" key="2">
    <source>
        <dbReference type="Proteomes" id="UP000005959"/>
    </source>
</evidence>
<name>G9Y3V7_HAFAL</name>
<sequence>MNDWKKPWIIPRLFCFLPQDDKKIFYPAGYKDLNRAVLLNFIF</sequence>
<comment type="caution">
    <text evidence="1">The sequence shown here is derived from an EMBL/GenBank/DDBJ whole genome shotgun (WGS) entry which is preliminary data.</text>
</comment>
<reference evidence="1 2" key="1">
    <citation type="submission" date="2011-08" db="EMBL/GenBank/DDBJ databases">
        <authorList>
            <person name="Weinstock G."/>
            <person name="Sodergren E."/>
            <person name="Clifton S."/>
            <person name="Fulton L."/>
            <person name="Fulton B."/>
            <person name="Courtney L."/>
            <person name="Fronick C."/>
            <person name="Harrison M."/>
            <person name="Strong C."/>
            <person name="Farmer C."/>
            <person name="Delahaunty K."/>
            <person name="Markovic C."/>
            <person name="Hall O."/>
            <person name="Minx P."/>
            <person name="Tomlinson C."/>
            <person name="Mitreva M."/>
            <person name="Hou S."/>
            <person name="Chen J."/>
            <person name="Wollam A."/>
            <person name="Pepin K.H."/>
            <person name="Johnson M."/>
            <person name="Bhonagiri V."/>
            <person name="Zhang X."/>
            <person name="Suruliraj S."/>
            <person name="Warren W."/>
            <person name="Chinwalla A."/>
            <person name="Mardis E.R."/>
            <person name="Wilson R.K."/>
        </authorList>
    </citation>
    <scope>NUCLEOTIDE SEQUENCE [LARGE SCALE GENOMIC DNA]</scope>
    <source>
        <strain evidence="1 2">ATCC 51873</strain>
    </source>
</reference>
<dbReference type="EMBL" id="AGCI01000026">
    <property type="protein sequence ID" value="EHM44924.1"/>
    <property type="molecule type" value="Genomic_DNA"/>
</dbReference>
<evidence type="ECO:0000313" key="1">
    <source>
        <dbReference type="EMBL" id="EHM44924.1"/>
    </source>
</evidence>
<accession>G9Y3V7</accession>
<organism evidence="1 2">
    <name type="scientific">Hafnia alvei ATCC 51873</name>
    <dbReference type="NCBI Taxonomy" id="1002364"/>
    <lineage>
        <taxon>Bacteria</taxon>
        <taxon>Pseudomonadati</taxon>
        <taxon>Pseudomonadota</taxon>
        <taxon>Gammaproteobacteria</taxon>
        <taxon>Enterobacterales</taxon>
        <taxon>Hafniaceae</taxon>
        <taxon>Hafnia</taxon>
    </lineage>
</organism>
<dbReference type="HOGENOM" id="CLU_3234294_0_0_6"/>
<protein>
    <submittedName>
        <fullName evidence="1">Uncharacterized protein</fullName>
    </submittedName>
</protein>
<gene>
    <name evidence="1" type="ORF">HMPREF0454_01237</name>
</gene>